<dbReference type="GO" id="GO:0016758">
    <property type="term" value="F:hexosyltransferase activity"/>
    <property type="evidence" value="ECO:0007669"/>
    <property type="project" value="InterPro"/>
</dbReference>
<keyword evidence="6" id="KW-0808">Transferase</keyword>
<dbReference type="RefSeq" id="XP_010236914.2">
    <property type="nucleotide sequence ID" value="XM_010238612.3"/>
</dbReference>
<dbReference type="InterPro" id="IPR002659">
    <property type="entry name" value="Glyco_trans_31"/>
</dbReference>
<dbReference type="eggNOG" id="KOG2287">
    <property type="taxonomic scope" value="Eukaryota"/>
</dbReference>
<evidence type="ECO:0000256" key="7">
    <source>
        <dbReference type="ARBA" id="ARBA00022692"/>
    </source>
</evidence>
<name>I1IFK9_BRADI</name>
<comment type="similarity">
    <text evidence="4 13">Belongs to the glycosyltransferase 31 family.</text>
</comment>
<dbReference type="OrthoDB" id="2139606at2759"/>
<evidence type="ECO:0000256" key="11">
    <source>
        <dbReference type="ARBA" id="ARBA00023136"/>
    </source>
</evidence>
<dbReference type="Gramene" id="PNT69698">
    <property type="protein sequence ID" value="PNT69698"/>
    <property type="gene ID" value="BRADI_3g60170v3"/>
</dbReference>
<keyword evidence="10 13" id="KW-0333">Golgi apparatus</keyword>
<keyword evidence="9 13" id="KW-1133">Transmembrane helix</keyword>
<organism evidence="14">
    <name type="scientific">Brachypodium distachyon</name>
    <name type="common">Purple false brome</name>
    <name type="synonym">Trachynia distachya</name>
    <dbReference type="NCBI Taxonomy" id="15368"/>
    <lineage>
        <taxon>Eukaryota</taxon>
        <taxon>Viridiplantae</taxon>
        <taxon>Streptophyta</taxon>
        <taxon>Embryophyta</taxon>
        <taxon>Tracheophyta</taxon>
        <taxon>Spermatophyta</taxon>
        <taxon>Magnoliopsida</taxon>
        <taxon>Liliopsida</taxon>
        <taxon>Poales</taxon>
        <taxon>Poaceae</taxon>
        <taxon>BOP clade</taxon>
        <taxon>Pooideae</taxon>
        <taxon>Stipodae</taxon>
        <taxon>Brachypodieae</taxon>
        <taxon>Brachypodium</taxon>
    </lineage>
</organism>
<keyword evidence="8 13" id="KW-0735">Signal-anchor</keyword>
<dbReference type="PANTHER" id="PTHR11214">
    <property type="entry name" value="BETA-1,3-N-ACETYLGLUCOSAMINYLTRANSFERASE"/>
    <property type="match status" value="1"/>
</dbReference>
<comment type="pathway">
    <text evidence="3">Protein modification; protein glycosylation.</text>
</comment>
<reference evidence="15" key="3">
    <citation type="submission" date="2018-08" db="UniProtKB">
        <authorList>
            <consortium name="EnsemblPlants"/>
        </authorList>
    </citation>
    <scope>IDENTIFICATION</scope>
    <source>
        <strain evidence="15">cv. Bd21</strain>
    </source>
</reference>
<reference evidence="14 15" key="1">
    <citation type="journal article" date="2010" name="Nature">
        <title>Genome sequencing and analysis of the model grass Brachypodium distachyon.</title>
        <authorList>
            <consortium name="International Brachypodium Initiative"/>
        </authorList>
    </citation>
    <scope>NUCLEOTIDE SEQUENCE [LARGE SCALE GENOMIC DNA]</scope>
    <source>
        <strain evidence="14">Bd21</strain>
        <strain evidence="15">cv. Bd21</strain>
    </source>
</reference>
<evidence type="ECO:0000256" key="6">
    <source>
        <dbReference type="ARBA" id="ARBA00022679"/>
    </source>
</evidence>
<keyword evidence="12 13" id="KW-0464">Manganese</keyword>
<dbReference type="UniPathway" id="UPA00378"/>
<keyword evidence="16" id="KW-1185">Reference proteome</keyword>
<evidence type="ECO:0000256" key="9">
    <source>
        <dbReference type="ARBA" id="ARBA00022989"/>
    </source>
</evidence>
<dbReference type="EnsemblPlants" id="PNT69698">
    <property type="protein sequence ID" value="PNT69698"/>
    <property type="gene ID" value="BRADI_3g60170v3"/>
</dbReference>
<dbReference type="Pfam" id="PF01762">
    <property type="entry name" value="Galactosyl_T"/>
    <property type="match status" value="1"/>
</dbReference>
<evidence type="ECO:0000256" key="5">
    <source>
        <dbReference type="ARBA" id="ARBA00022676"/>
    </source>
</evidence>
<comment type="subcellular location">
    <subcellularLocation>
        <location evidence="2 13">Golgi apparatus membrane</location>
        <topology evidence="2 13">Single-pass type II membrane protein</topology>
    </subcellularLocation>
</comment>
<evidence type="ECO:0000256" key="10">
    <source>
        <dbReference type="ARBA" id="ARBA00023034"/>
    </source>
</evidence>
<feature type="transmembrane region" description="Helical" evidence="13">
    <location>
        <begin position="38"/>
        <end position="55"/>
    </location>
</feature>
<proteinExistence type="inferred from homology"/>
<dbReference type="Proteomes" id="UP000008810">
    <property type="component" value="Chromosome 3"/>
</dbReference>
<dbReference type="OMA" id="APNPPYH"/>
<evidence type="ECO:0000256" key="4">
    <source>
        <dbReference type="ARBA" id="ARBA00008661"/>
    </source>
</evidence>
<protein>
    <recommendedName>
        <fullName evidence="13">Hexosyltransferase</fullName>
        <ecNumber evidence="13">2.4.1.-</ecNumber>
    </recommendedName>
</protein>
<dbReference type="GO" id="GO:0000139">
    <property type="term" value="C:Golgi membrane"/>
    <property type="evidence" value="ECO:0007669"/>
    <property type="project" value="UniProtKB-SubCell"/>
</dbReference>
<dbReference type="FunFam" id="3.90.550.50:FF:000027">
    <property type="entry name" value="Hexosyltransferase"/>
    <property type="match status" value="1"/>
</dbReference>
<reference evidence="14" key="2">
    <citation type="submission" date="2017-06" db="EMBL/GenBank/DDBJ databases">
        <title>WGS assembly of Brachypodium distachyon.</title>
        <authorList>
            <consortium name="The International Brachypodium Initiative"/>
            <person name="Lucas S."/>
            <person name="Harmon-Smith M."/>
            <person name="Lail K."/>
            <person name="Tice H."/>
            <person name="Grimwood J."/>
            <person name="Bruce D."/>
            <person name="Barry K."/>
            <person name="Shu S."/>
            <person name="Lindquist E."/>
            <person name="Wang M."/>
            <person name="Pitluck S."/>
            <person name="Vogel J.P."/>
            <person name="Garvin D.F."/>
            <person name="Mockler T.C."/>
            <person name="Schmutz J."/>
            <person name="Rokhsar D."/>
            <person name="Bevan M.W."/>
        </authorList>
    </citation>
    <scope>NUCLEOTIDE SEQUENCE</scope>
    <source>
        <strain evidence="14">Bd21</strain>
    </source>
</reference>
<evidence type="ECO:0000313" key="15">
    <source>
        <dbReference type="EnsemblPlants" id="PNT69698"/>
    </source>
</evidence>
<gene>
    <name evidence="15" type="primary">LOC104584327</name>
    <name evidence="14" type="ORF">BRADI_3g60170v3</name>
</gene>
<keyword evidence="11 13" id="KW-0472">Membrane</keyword>
<evidence type="ECO:0000256" key="1">
    <source>
        <dbReference type="ARBA" id="ARBA00001936"/>
    </source>
</evidence>
<dbReference type="EMBL" id="CM000882">
    <property type="protein sequence ID" value="PNT69698.1"/>
    <property type="molecule type" value="Genomic_DNA"/>
</dbReference>
<evidence type="ECO:0000256" key="13">
    <source>
        <dbReference type="RuleBase" id="RU363063"/>
    </source>
</evidence>
<evidence type="ECO:0000256" key="2">
    <source>
        <dbReference type="ARBA" id="ARBA00004323"/>
    </source>
</evidence>
<evidence type="ECO:0000313" key="14">
    <source>
        <dbReference type="EMBL" id="PNT69698.1"/>
    </source>
</evidence>
<evidence type="ECO:0000256" key="8">
    <source>
        <dbReference type="ARBA" id="ARBA00022968"/>
    </source>
</evidence>
<sequence length="346" mass="39195">MSGRSGDQHQLPVAAMRKQLQHAGAMSFPSRLSTSSKALVLLPLLLLGFIYLFVYPKEFQLQSLMASCAQPPATLMSSSRLGDETTTMATVKPDFRLLIGVLTRADVYERRHLLRMVYNLQRLSSQALAAQVDVRFVFCRLYKDDQRVLVPLEILLHGDIIVLDACEENLNEGKTYTYFSTVASLYADDPYDYVMKVDDDIFVRLPELLASLAKMPREDAYYGATIPCEEMDPHNGYMSGMGYALSWDLVQWVATSDIAWNHTVGPEDMMTGQWLREGGKGKNRFNAKPAMHDYLLPVPVDKCEHELMPDSIAVHRLKDNPRWAQVLGYFNFTAALKPSKFYNMKS</sequence>
<dbReference type="GeneID" id="104584327"/>
<keyword evidence="5 13" id="KW-0328">Glycosyltransferase</keyword>
<dbReference type="Gene3D" id="3.90.550.50">
    <property type="match status" value="1"/>
</dbReference>
<comment type="cofactor">
    <cofactor evidence="1 13">
        <name>Mn(2+)</name>
        <dbReference type="ChEBI" id="CHEBI:29035"/>
    </cofactor>
</comment>
<evidence type="ECO:0000256" key="12">
    <source>
        <dbReference type="ARBA" id="ARBA00023211"/>
    </source>
</evidence>
<dbReference type="KEGG" id="bdi:104584327"/>
<dbReference type="AlphaFoldDB" id="I1IFK9"/>
<dbReference type="HOGENOM" id="CLU_051579_0_0_1"/>
<evidence type="ECO:0000313" key="16">
    <source>
        <dbReference type="Proteomes" id="UP000008810"/>
    </source>
</evidence>
<dbReference type="PANTHER" id="PTHR11214:SF351">
    <property type="entry name" value="BETA-1,3-GALACTOSYLTRANSFERASE PVG3"/>
    <property type="match status" value="1"/>
</dbReference>
<evidence type="ECO:0000256" key="3">
    <source>
        <dbReference type="ARBA" id="ARBA00004922"/>
    </source>
</evidence>
<dbReference type="EC" id="2.4.1.-" evidence="13"/>
<keyword evidence="7 13" id="KW-0812">Transmembrane</keyword>
<accession>I1IFK9</accession>